<evidence type="ECO:0000313" key="2">
    <source>
        <dbReference type="Proteomes" id="UP001177260"/>
    </source>
</evidence>
<gene>
    <name evidence="1" type="ORF">N8T08_010254</name>
</gene>
<comment type="caution">
    <text evidence="1">The sequence shown here is derived from an EMBL/GenBank/DDBJ whole genome shotgun (WGS) entry which is preliminary data.</text>
</comment>
<organism evidence="1 2">
    <name type="scientific">Aspergillus melleus</name>
    <dbReference type="NCBI Taxonomy" id="138277"/>
    <lineage>
        <taxon>Eukaryota</taxon>
        <taxon>Fungi</taxon>
        <taxon>Dikarya</taxon>
        <taxon>Ascomycota</taxon>
        <taxon>Pezizomycotina</taxon>
        <taxon>Eurotiomycetes</taxon>
        <taxon>Eurotiomycetidae</taxon>
        <taxon>Eurotiales</taxon>
        <taxon>Aspergillaceae</taxon>
        <taxon>Aspergillus</taxon>
        <taxon>Aspergillus subgen. Circumdati</taxon>
    </lineage>
</organism>
<protein>
    <submittedName>
        <fullName evidence="1">Uncharacterized protein</fullName>
    </submittedName>
</protein>
<dbReference type="EMBL" id="JAOPJF010000081">
    <property type="protein sequence ID" value="KAK1140508.1"/>
    <property type="molecule type" value="Genomic_DNA"/>
</dbReference>
<accession>A0ACC3AT51</accession>
<sequence>MAAPQPVASPRRSRGFSLRSENSHNSNNSGKNKTHHRTESAEEKAKRNLHTKADPMVAMSEAQPMTVALEKSNLGSLRDMEHKDQYGNAITEPDLSNPTRPRFERPLDTIRSFEAAIYGTYSSRPVSYAKTDYEPTPGPDYTSRRSSYFGAPNGHLNRGYSEQGAYHNGRGTYSRPDSFVDNYGDGPPPENHYPYNQGGRRPRRHPRMNSEHAMYGQNYGQNGYAPNGHSQNGYHKSYENVTAASGSGSNTDQWGNSTDPSSVNSSIDQLQQQQQIQRMEERAMAENYGFQGFGPGPNLEGQAMSGAAGPAPGRINLSKDSPATDPAAGGPVGGPVGGPSAATAAPTRRHLRKATNASDVSDTNAKRKSWFKRRFSKNN</sequence>
<dbReference type="Proteomes" id="UP001177260">
    <property type="component" value="Unassembled WGS sequence"/>
</dbReference>
<evidence type="ECO:0000313" key="1">
    <source>
        <dbReference type="EMBL" id="KAK1140508.1"/>
    </source>
</evidence>
<reference evidence="1 2" key="1">
    <citation type="journal article" date="2023" name="ACS Omega">
        <title>Identification of the Neoaspergillic Acid Biosynthesis Gene Cluster by Establishing an In Vitro CRISPR-Ribonucleoprotein Genetic System in Aspergillus melleus.</title>
        <authorList>
            <person name="Yuan B."/>
            <person name="Grau M.F."/>
            <person name="Murata R.M."/>
            <person name="Torok T."/>
            <person name="Venkateswaran K."/>
            <person name="Stajich J.E."/>
            <person name="Wang C.C.C."/>
        </authorList>
    </citation>
    <scope>NUCLEOTIDE SEQUENCE [LARGE SCALE GENOMIC DNA]</scope>
    <source>
        <strain evidence="1 2">IMV 1140</strain>
    </source>
</reference>
<keyword evidence="2" id="KW-1185">Reference proteome</keyword>
<name>A0ACC3AT51_9EURO</name>
<proteinExistence type="predicted"/>